<accession>A0A8H3M131</accession>
<evidence type="ECO:0000313" key="2">
    <source>
        <dbReference type="EMBL" id="GES96879.1"/>
    </source>
</evidence>
<dbReference type="Proteomes" id="UP000615446">
    <property type="component" value="Unassembled WGS sequence"/>
</dbReference>
<dbReference type="InterPro" id="IPR005135">
    <property type="entry name" value="Endo/exonuclease/phosphatase"/>
</dbReference>
<name>A0A8H3M131_9GLOM</name>
<dbReference type="Gene3D" id="3.60.10.10">
    <property type="entry name" value="Endonuclease/exonuclease/phosphatase"/>
    <property type="match status" value="1"/>
</dbReference>
<dbReference type="Pfam" id="PF03372">
    <property type="entry name" value="Exo_endo_phos"/>
    <property type="match status" value="1"/>
</dbReference>
<sequence length="397" mass="47034">MATFQNCTLIIGVVYMPPSDMKIQSELTNHTKKKLANHSKKNRYYILIGDFNSYMDKALDYSGPSKLSKRLLNIMTWLDNNFFTDIYRKLNPQKKSFTWRNKNTSIRIDYIWADPKLEANIRKNHIYQSIDITDSDHNITLTEISLTSIITTNNRRGIRVEKSSTRIIYNYENTTNEQWNGYESHLKELLEKQRAFIYIEAQGHNKDTLNNLWDIIYNCIQQAALKHIPHKKVGGNKTNLNRNYKEVEDSSKERKDLLYIRKIIRRLSKNELKGTELTDVTKGIKTFNQKYGINILEITEDTDWHTWKCETREWVNVIRRVIKVKDKTIKEVTIKKRIEERNDMITRDQRKMINSILEKTYSKINLDRIRIITDIQDKILLNSKEEVQTEAINAFST</sequence>
<dbReference type="InterPro" id="IPR036691">
    <property type="entry name" value="Endo/exonu/phosph_ase_sf"/>
</dbReference>
<proteinExistence type="predicted"/>
<reference evidence="2" key="1">
    <citation type="submission" date="2019-10" db="EMBL/GenBank/DDBJ databases">
        <title>Conservation and host-specific expression of non-tandemly repeated heterogenous ribosome RNA gene in arbuscular mycorrhizal fungi.</title>
        <authorList>
            <person name="Maeda T."/>
            <person name="Kobayashi Y."/>
            <person name="Nakagawa T."/>
            <person name="Ezawa T."/>
            <person name="Yamaguchi K."/>
            <person name="Bino T."/>
            <person name="Nishimoto Y."/>
            <person name="Shigenobu S."/>
            <person name="Kawaguchi M."/>
        </authorList>
    </citation>
    <scope>NUCLEOTIDE SEQUENCE</scope>
    <source>
        <strain evidence="2">HR1</strain>
    </source>
</reference>
<dbReference type="SUPFAM" id="SSF56219">
    <property type="entry name" value="DNase I-like"/>
    <property type="match status" value="1"/>
</dbReference>
<dbReference type="GO" id="GO:0003824">
    <property type="term" value="F:catalytic activity"/>
    <property type="evidence" value="ECO:0007669"/>
    <property type="project" value="InterPro"/>
</dbReference>
<comment type="caution">
    <text evidence="2">The sequence shown here is derived from an EMBL/GenBank/DDBJ whole genome shotgun (WGS) entry which is preliminary data.</text>
</comment>
<dbReference type="OrthoDB" id="2346951at2759"/>
<gene>
    <name evidence="2" type="ORF">RCL2_002348400</name>
</gene>
<evidence type="ECO:0000259" key="1">
    <source>
        <dbReference type="Pfam" id="PF03372"/>
    </source>
</evidence>
<organism evidence="2 3">
    <name type="scientific">Rhizophagus clarus</name>
    <dbReference type="NCBI Taxonomy" id="94130"/>
    <lineage>
        <taxon>Eukaryota</taxon>
        <taxon>Fungi</taxon>
        <taxon>Fungi incertae sedis</taxon>
        <taxon>Mucoromycota</taxon>
        <taxon>Glomeromycotina</taxon>
        <taxon>Glomeromycetes</taxon>
        <taxon>Glomerales</taxon>
        <taxon>Glomeraceae</taxon>
        <taxon>Rhizophagus</taxon>
    </lineage>
</organism>
<feature type="domain" description="Endonuclease/exonuclease/phosphatase" evidence="1">
    <location>
        <begin position="34"/>
        <end position="137"/>
    </location>
</feature>
<dbReference type="AlphaFoldDB" id="A0A8H3M131"/>
<dbReference type="EMBL" id="BLAL01000252">
    <property type="protein sequence ID" value="GES96879.1"/>
    <property type="molecule type" value="Genomic_DNA"/>
</dbReference>
<protein>
    <recommendedName>
        <fullName evidence="1">Endonuclease/exonuclease/phosphatase domain-containing protein</fullName>
    </recommendedName>
</protein>
<evidence type="ECO:0000313" key="3">
    <source>
        <dbReference type="Proteomes" id="UP000615446"/>
    </source>
</evidence>